<dbReference type="AlphaFoldDB" id="A0A183DAF7"/>
<evidence type="ECO:0000313" key="2">
    <source>
        <dbReference type="WBParaSite" id="GPUH_0000570601-mRNA-1"/>
    </source>
</evidence>
<sequence length="268" mass="29261">LARHCKLALFQYLAGEDDDASAKNKHLNKMLSRRKLARNYSELSLHTACARSPGSTMHLRPACSSAKIFDVALLENNTQSASPRSPRSGTRSPQSGARSPRSGKRSPRSGARSGTRSPRSGARSPRSGTRSPRSGTRSPRSGTRSPRSGPRSPRSGTRSHHDAAATHPSLPRKTEKLIETQLADTSIVRKLKKQASKETGSHIHPSTRITLSKEEERWSENESSGSSESMPPEARVFSCFDEPSLQDSRRKNTSAKKTRPPATSPIFS</sequence>
<protein>
    <submittedName>
        <fullName evidence="2">SRRM_C domain-containing protein</fullName>
    </submittedName>
</protein>
<evidence type="ECO:0000256" key="1">
    <source>
        <dbReference type="SAM" id="MobiDB-lite"/>
    </source>
</evidence>
<feature type="compositionally biased region" description="Low complexity" evidence="1">
    <location>
        <begin position="80"/>
        <end position="100"/>
    </location>
</feature>
<feature type="compositionally biased region" description="Low complexity" evidence="1">
    <location>
        <begin position="108"/>
        <end position="156"/>
    </location>
</feature>
<proteinExistence type="predicted"/>
<name>A0A183DAF7_9BILA</name>
<reference evidence="2" key="1">
    <citation type="submission" date="2016-06" db="UniProtKB">
        <authorList>
            <consortium name="WormBaseParasite"/>
        </authorList>
    </citation>
    <scope>IDENTIFICATION</scope>
</reference>
<feature type="region of interest" description="Disordered" evidence="1">
    <location>
        <begin position="76"/>
        <end position="176"/>
    </location>
</feature>
<accession>A0A183DAF7</accession>
<dbReference type="WBParaSite" id="GPUH_0000570601-mRNA-1">
    <property type="protein sequence ID" value="GPUH_0000570601-mRNA-1"/>
    <property type="gene ID" value="GPUH_0000570601"/>
</dbReference>
<organism evidence="2">
    <name type="scientific">Gongylonema pulchrum</name>
    <dbReference type="NCBI Taxonomy" id="637853"/>
    <lineage>
        <taxon>Eukaryota</taxon>
        <taxon>Metazoa</taxon>
        <taxon>Ecdysozoa</taxon>
        <taxon>Nematoda</taxon>
        <taxon>Chromadorea</taxon>
        <taxon>Rhabditida</taxon>
        <taxon>Spirurina</taxon>
        <taxon>Spiruromorpha</taxon>
        <taxon>Spiruroidea</taxon>
        <taxon>Gongylonematidae</taxon>
        <taxon>Gongylonema</taxon>
    </lineage>
</organism>
<feature type="compositionally biased region" description="Basic and acidic residues" evidence="1">
    <location>
        <begin position="211"/>
        <end position="220"/>
    </location>
</feature>
<feature type="region of interest" description="Disordered" evidence="1">
    <location>
        <begin position="191"/>
        <end position="268"/>
    </location>
</feature>